<evidence type="ECO:0000256" key="1">
    <source>
        <dbReference type="ARBA" id="ARBA00022636"/>
    </source>
</evidence>
<feature type="domain" description="Type III secretion system flagellar brake protein YcgR PilZN" evidence="5">
    <location>
        <begin position="25"/>
        <end position="110"/>
    </location>
</feature>
<dbReference type="InterPro" id="IPR009875">
    <property type="entry name" value="PilZ_domain"/>
</dbReference>
<keyword evidence="6" id="KW-0966">Cell projection</keyword>
<feature type="domain" description="PilZ" evidence="4">
    <location>
        <begin position="119"/>
        <end position="216"/>
    </location>
</feature>
<reference evidence="6" key="1">
    <citation type="submission" date="2020-04" db="EMBL/GenBank/DDBJ databases">
        <title>Description of Shewanella salipaludis sp. nov., isolated from a salt marsh.</title>
        <authorList>
            <person name="Park S."/>
            <person name="Yoon J.-H."/>
        </authorList>
    </citation>
    <scope>NUCLEOTIDE SEQUENCE</scope>
    <source>
        <strain evidence="6">SHSM-M6</strain>
    </source>
</reference>
<dbReference type="RefSeq" id="WP_169564348.1">
    <property type="nucleotide sequence ID" value="NZ_JAAXYH010000006.1"/>
</dbReference>
<dbReference type="Gene3D" id="2.30.110.10">
    <property type="entry name" value="Electron Transport, Fmn-binding Protein, Chain A"/>
    <property type="match status" value="1"/>
</dbReference>
<comment type="caution">
    <text evidence="6">The sequence shown here is derived from an EMBL/GenBank/DDBJ whole genome shotgun (WGS) entry which is preliminary data.</text>
</comment>
<name>A0A972JLN1_9GAMM</name>
<keyword evidence="7" id="KW-1185">Reference proteome</keyword>
<evidence type="ECO:0000313" key="6">
    <source>
        <dbReference type="EMBL" id="NMH65632.1"/>
    </source>
</evidence>
<proteinExistence type="predicted"/>
<gene>
    <name evidence="6" type="ORF">HC757_10655</name>
</gene>
<dbReference type="EMBL" id="JAAXYH010000006">
    <property type="protein sequence ID" value="NMH65632.1"/>
    <property type="molecule type" value="Genomic_DNA"/>
</dbReference>
<keyword evidence="3" id="KW-0975">Bacterial flagellum</keyword>
<evidence type="ECO:0000259" key="5">
    <source>
        <dbReference type="Pfam" id="PF12945"/>
    </source>
</evidence>
<dbReference type="AlphaFoldDB" id="A0A972JLN1"/>
<dbReference type="InterPro" id="IPR009926">
    <property type="entry name" value="T3SS_YcgR_PilZN"/>
</dbReference>
<keyword evidence="6" id="KW-0969">Cilium</keyword>
<dbReference type="SUPFAM" id="SSF141371">
    <property type="entry name" value="PilZ domain-like"/>
    <property type="match status" value="2"/>
</dbReference>
<dbReference type="Pfam" id="PF07238">
    <property type="entry name" value="PilZ"/>
    <property type="match status" value="1"/>
</dbReference>
<dbReference type="Pfam" id="PF12945">
    <property type="entry name" value="PilZNR"/>
    <property type="match status" value="1"/>
</dbReference>
<dbReference type="Gene3D" id="2.40.10.220">
    <property type="entry name" value="predicted glycosyltransferase like domains"/>
    <property type="match status" value="1"/>
</dbReference>
<dbReference type="InterPro" id="IPR012349">
    <property type="entry name" value="Split_barrel_FMN-bd"/>
</dbReference>
<dbReference type="GO" id="GO:0035438">
    <property type="term" value="F:cyclic-di-GMP binding"/>
    <property type="evidence" value="ECO:0007669"/>
    <property type="project" value="InterPro"/>
</dbReference>
<organism evidence="6 7">
    <name type="scientific">Shewanella salipaludis</name>
    <dbReference type="NCBI Taxonomy" id="2723052"/>
    <lineage>
        <taxon>Bacteria</taxon>
        <taxon>Pseudomonadati</taxon>
        <taxon>Pseudomonadota</taxon>
        <taxon>Gammaproteobacteria</taxon>
        <taxon>Alteromonadales</taxon>
        <taxon>Shewanellaceae</taxon>
        <taxon>Shewanella</taxon>
    </lineage>
</organism>
<evidence type="ECO:0000313" key="7">
    <source>
        <dbReference type="Proteomes" id="UP000737113"/>
    </source>
</evidence>
<protein>
    <submittedName>
        <fullName evidence="6">Flagellar brake protein</fullName>
    </submittedName>
</protein>
<keyword evidence="6" id="KW-0282">Flagellum</keyword>
<sequence length="226" mass="25718">MSNVIVENSLNSFAPQSQWLEHVWIGMRLDVQLLDHHNSRFHSELIGYRLGRFILVRFDEQALPPKLSLNGLVAVCRFLVEDSVGECYAFKSHILNAVRLPDKLLFLSFPTEIHRRPLRTTRRVSISIPASIQLRTGHDQVGKAYDGLITDISQVGCRFRFAPNHKGHKVNLLPVQINLHGQEGLPPRQLQGSVRNSKMEDTGLCVGIKFDEVQPDFDETMWTSEP</sequence>
<keyword evidence="1" id="KW-0973">c-di-GMP</keyword>
<accession>A0A972JLN1</accession>
<evidence type="ECO:0000256" key="2">
    <source>
        <dbReference type="ARBA" id="ARBA00022741"/>
    </source>
</evidence>
<evidence type="ECO:0000259" key="4">
    <source>
        <dbReference type="Pfam" id="PF07238"/>
    </source>
</evidence>
<keyword evidence="2" id="KW-0547">Nucleotide-binding</keyword>
<dbReference type="Proteomes" id="UP000737113">
    <property type="component" value="Unassembled WGS sequence"/>
</dbReference>
<evidence type="ECO:0000256" key="3">
    <source>
        <dbReference type="ARBA" id="ARBA00023143"/>
    </source>
</evidence>